<name>A0AAD6VZ75_9ROSI</name>
<dbReference type="Proteomes" id="UP001164929">
    <property type="component" value="Chromosome 6"/>
</dbReference>
<dbReference type="AlphaFoldDB" id="A0AAD6VZ75"/>
<proteinExistence type="predicted"/>
<protein>
    <submittedName>
        <fullName evidence="2">Uncharacterized protein</fullName>
    </submittedName>
</protein>
<sequence>MPSSLLEINLESLITLDINTKEDARSQQELRTQDKEAAICLMSSIARRKFTYKSKQKEDQTDAAHGTSGMSNVHFISSSGVHRKGFLHWIS</sequence>
<keyword evidence="3" id="KW-1185">Reference proteome</keyword>
<gene>
    <name evidence="2" type="ORF">NC653_016332</name>
</gene>
<accession>A0AAD6VZ75</accession>
<feature type="region of interest" description="Disordered" evidence="1">
    <location>
        <begin position="52"/>
        <end position="71"/>
    </location>
</feature>
<evidence type="ECO:0000256" key="1">
    <source>
        <dbReference type="SAM" id="MobiDB-lite"/>
    </source>
</evidence>
<evidence type="ECO:0000313" key="3">
    <source>
        <dbReference type="Proteomes" id="UP001164929"/>
    </source>
</evidence>
<reference evidence="2" key="1">
    <citation type="journal article" date="2023" name="Mol. Ecol. Resour.">
        <title>Chromosome-level genome assembly of a triploid poplar Populus alba 'Berolinensis'.</title>
        <authorList>
            <person name="Chen S."/>
            <person name="Yu Y."/>
            <person name="Wang X."/>
            <person name="Wang S."/>
            <person name="Zhang T."/>
            <person name="Zhou Y."/>
            <person name="He R."/>
            <person name="Meng N."/>
            <person name="Wang Y."/>
            <person name="Liu W."/>
            <person name="Liu Z."/>
            <person name="Liu J."/>
            <person name="Guo Q."/>
            <person name="Huang H."/>
            <person name="Sederoff R.R."/>
            <person name="Wang G."/>
            <person name="Qu G."/>
            <person name="Chen S."/>
        </authorList>
    </citation>
    <scope>NUCLEOTIDE SEQUENCE</scope>
    <source>
        <strain evidence="2">SC-2020</strain>
    </source>
</reference>
<organism evidence="2 3">
    <name type="scientific">Populus alba x Populus x berolinensis</name>
    <dbReference type="NCBI Taxonomy" id="444605"/>
    <lineage>
        <taxon>Eukaryota</taxon>
        <taxon>Viridiplantae</taxon>
        <taxon>Streptophyta</taxon>
        <taxon>Embryophyta</taxon>
        <taxon>Tracheophyta</taxon>
        <taxon>Spermatophyta</taxon>
        <taxon>Magnoliopsida</taxon>
        <taxon>eudicotyledons</taxon>
        <taxon>Gunneridae</taxon>
        <taxon>Pentapetalae</taxon>
        <taxon>rosids</taxon>
        <taxon>fabids</taxon>
        <taxon>Malpighiales</taxon>
        <taxon>Salicaceae</taxon>
        <taxon>Saliceae</taxon>
        <taxon>Populus</taxon>
    </lineage>
</organism>
<dbReference type="EMBL" id="JAQIZT010000006">
    <property type="protein sequence ID" value="KAJ6993168.1"/>
    <property type="molecule type" value="Genomic_DNA"/>
</dbReference>
<evidence type="ECO:0000313" key="2">
    <source>
        <dbReference type="EMBL" id="KAJ6993168.1"/>
    </source>
</evidence>
<comment type="caution">
    <text evidence="2">The sequence shown here is derived from an EMBL/GenBank/DDBJ whole genome shotgun (WGS) entry which is preliminary data.</text>
</comment>